<name>A0ABR1NNM4_DIAER</name>
<dbReference type="InterPro" id="IPR050346">
    <property type="entry name" value="FMO-like"/>
</dbReference>
<comment type="caution">
    <text evidence="4">The sequence shown here is derived from an EMBL/GenBank/DDBJ whole genome shotgun (WGS) entry which is preliminary data.</text>
</comment>
<gene>
    <name evidence="4" type="ORF">SLS63_013380</name>
</gene>
<evidence type="ECO:0000313" key="4">
    <source>
        <dbReference type="EMBL" id="KAK7708856.1"/>
    </source>
</evidence>
<evidence type="ECO:0000256" key="3">
    <source>
        <dbReference type="ARBA" id="ARBA00023002"/>
    </source>
</evidence>
<dbReference type="Pfam" id="PF13738">
    <property type="entry name" value="Pyr_redox_3"/>
    <property type="match status" value="1"/>
</dbReference>
<dbReference type="PANTHER" id="PTHR23023">
    <property type="entry name" value="DIMETHYLANILINE MONOOXYGENASE"/>
    <property type="match status" value="1"/>
</dbReference>
<protein>
    <submittedName>
        <fullName evidence="4">Uncharacterized protein</fullName>
    </submittedName>
</protein>
<keyword evidence="3" id="KW-0560">Oxidoreductase</keyword>
<reference evidence="4 5" key="1">
    <citation type="submission" date="2024-02" db="EMBL/GenBank/DDBJ databases">
        <title>De novo assembly and annotation of 12 fungi associated with fruit tree decline syndrome in Ontario, Canada.</title>
        <authorList>
            <person name="Sulman M."/>
            <person name="Ellouze W."/>
            <person name="Ilyukhin E."/>
        </authorList>
    </citation>
    <scope>NUCLEOTIDE SEQUENCE [LARGE SCALE GENOMIC DNA]</scope>
    <source>
        <strain evidence="4 5">M169</strain>
    </source>
</reference>
<evidence type="ECO:0000256" key="1">
    <source>
        <dbReference type="ARBA" id="ARBA00022630"/>
    </source>
</evidence>
<evidence type="ECO:0000256" key="2">
    <source>
        <dbReference type="ARBA" id="ARBA00022827"/>
    </source>
</evidence>
<dbReference type="InterPro" id="IPR036188">
    <property type="entry name" value="FAD/NAD-bd_sf"/>
</dbReference>
<organism evidence="4 5">
    <name type="scientific">Diaporthe eres</name>
    <name type="common">Phomopsis oblonga</name>
    <dbReference type="NCBI Taxonomy" id="83184"/>
    <lineage>
        <taxon>Eukaryota</taxon>
        <taxon>Fungi</taxon>
        <taxon>Dikarya</taxon>
        <taxon>Ascomycota</taxon>
        <taxon>Pezizomycotina</taxon>
        <taxon>Sordariomycetes</taxon>
        <taxon>Sordariomycetidae</taxon>
        <taxon>Diaporthales</taxon>
        <taxon>Diaporthaceae</taxon>
        <taxon>Diaporthe</taxon>
        <taxon>Diaporthe eres species complex</taxon>
    </lineage>
</organism>
<sequence>MRGWAGLAAAKTFSQLSPNKSLVIFESAQTLGGVWARERLYPGLKTNNMLGTYEYPDFPMSPDIFGVKPGQHIPGRVCHEYLRKYAEKYSIADKIRYTSRVVSAEHKESGGWLLKVCTVDGHYSPEAHDPVEYQIVARKLVVATGLTSEPFRPRFNGEDTYDGKVFHIKDFPKYAETLNTARRVTIFGGTKSGWDAVYAYTTRGIQVDWVIRSSGHGPSWMAPPYVTPLKKWLEKLVMTRLLTWFSPCIWGPADGYGRIRSFLHGTRAGRFITDRFWSILGNDVLTLNKYDSHPETAKIKPWSHPMFVASGFSILNYDTDFFELVRSGAVKVHIADVTRLSARSVHLSDGTELESEAMCCVTGWKWTPPLTFLPEGIDEELGIPHAPTGSRLSHLVDKADREILDEFPRLKDPPVQNSKYVPLTEQEGVSASDGAVNSPESTSLTPWTLYHFMVPPSQDMLKHRDVAFAGALMNFNVPLTMHVQSLWINAYFRGEGLSLPATTEDLQYQAVLHSRFGKWRYPGGHGSHYPDFVFDAQPYTDLLMRDLGLQVHRKKGCMAEILEPYGPRDYEDVVQEWLRRHRILGL</sequence>
<dbReference type="EMBL" id="JAKNSF020000177">
    <property type="protein sequence ID" value="KAK7708856.1"/>
    <property type="molecule type" value="Genomic_DNA"/>
</dbReference>
<dbReference type="Proteomes" id="UP001430848">
    <property type="component" value="Unassembled WGS sequence"/>
</dbReference>
<keyword evidence="1" id="KW-0285">Flavoprotein</keyword>
<keyword evidence="2" id="KW-0274">FAD</keyword>
<dbReference type="SUPFAM" id="SSF51905">
    <property type="entry name" value="FAD/NAD(P)-binding domain"/>
    <property type="match status" value="1"/>
</dbReference>
<evidence type="ECO:0000313" key="5">
    <source>
        <dbReference type="Proteomes" id="UP001430848"/>
    </source>
</evidence>
<keyword evidence="5" id="KW-1185">Reference proteome</keyword>
<accession>A0ABR1NNM4</accession>
<dbReference type="Gene3D" id="3.50.50.60">
    <property type="entry name" value="FAD/NAD(P)-binding domain"/>
    <property type="match status" value="1"/>
</dbReference>
<proteinExistence type="predicted"/>